<evidence type="ECO:0000256" key="1">
    <source>
        <dbReference type="SAM" id="MobiDB-lite"/>
    </source>
</evidence>
<evidence type="ECO:0000313" key="3">
    <source>
        <dbReference type="EMBL" id="ETO18580.1"/>
    </source>
</evidence>
<dbReference type="EMBL" id="ASPP01014715">
    <property type="protein sequence ID" value="ETO18580.1"/>
    <property type="molecule type" value="Genomic_DNA"/>
</dbReference>
<feature type="region of interest" description="Disordered" evidence="1">
    <location>
        <begin position="1"/>
        <end position="26"/>
    </location>
</feature>
<sequence>MSDIQKKEKTLRRQKRRYKRPENKKNQIIQINFQKQRSKRVPEDKKQKERQHRYYHRKIKFTVIFVFLTRLMFSILMYFFNKLYLFVFIAKSCYLKKKGGKCYGGTFFETAQKKLANFMIINFFSKILTQRFSEQKTGERKTPKKRVKKKEKTKICNMVFVASNLNTSY</sequence>
<keyword evidence="2" id="KW-0812">Transmembrane</keyword>
<dbReference type="AlphaFoldDB" id="X6MZT6"/>
<evidence type="ECO:0000256" key="2">
    <source>
        <dbReference type="SAM" id="Phobius"/>
    </source>
</evidence>
<dbReference type="Proteomes" id="UP000023152">
    <property type="component" value="Unassembled WGS sequence"/>
</dbReference>
<feature type="compositionally biased region" description="Basic residues" evidence="1">
    <location>
        <begin position="9"/>
        <end position="19"/>
    </location>
</feature>
<reference evidence="3 4" key="1">
    <citation type="journal article" date="2013" name="Curr. Biol.">
        <title>The Genome of the Foraminiferan Reticulomyxa filosa.</title>
        <authorList>
            <person name="Glockner G."/>
            <person name="Hulsmann N."/>
            <person name="Schleicher M."/>
            <person name="Noegel A.A."/>
            <person name="Eichinger L."/>
            <person name="Gallinger C."/>
            <person name="Pawlowski J."/>
            <person name="Sierra R."/>
            <person name="Euteneuer U."/>
            <person name="Pillet L."/>
            <person name="Moustafa A."/>
            <person name="Platzer M."/>
            <person name="Groth M."/>
            <person name="Szafranski K."/>
            <person name="Schliwa M."/>
        </authorList>
    </citation>
    <scope>NUCLEOTIDE SEQUENCE [LARGE SCALE GENOMIC DNA]</scope>
</reference>
<evidence type="ECO:0008006" key="5">
    <source>
        <dbReference type="Google" id="ProtNLM"/>
    </source>
</evidence>
<keyword evidence="2" id="KW-0472">Membrane</keyword>
<feature type="transmembrane region" description="Helical" evidence="2">
    <location>
        <begin position="59"/>
        <end position="80"/>
    </location>
</feature>
<protein>
    <recommendedName>
        <fullName evidence="5">Transmembrane protein</fullName>
    </recommendedName>
</protein>
<keyword evidence="2" id="KW-1133">Transmembrane helix</keyword>
<proteinExistence type="predicted"/>
<organism evidence="3 4">
    <name type="scientific">Reticulomyxa filosa</name>
    <dbReference type="NCBI Taxonomy" id="46433"/>
    <lineage>
        <taxon>Eukaryota</taxon>
        <taxon>Sar</taxon>
        <taxon>Rhizaria</taxon>
        <taxon>Retaria</taxon>
        <taxon>Foraminifera</taxon>
        <taxon>Monothalamids</taxon>
        <taxon>Reticulomyxidae</taxon>
        <taxon>Reticulomyxa</taxon>
    </lineage>
</organism>
<name>X6MZT6_RETFI</name>
<evidence type="ECO:0000313" key="4">
    <source>
        <dbReference type="Proteomes" id="UP000023152"/>
    </source>
</evidence>
<comment type="caution">
    <text evidence="3">The sequence shown here is derived from an EMBL/GenBank/DDBJ whole genome shotgun (WGS) entry which is preliminary data.</text>
</comment>
<keyword evidence="4" id="KW-1185">Reference proteome</keyword>
<gene>
    <name evidence="3" type="ORF">RFI_18679</name>
</gene>
<accession>X6MZT6</accession>